<dbReference type="PIRSF" id="PIRSF022704">
    <property type="entry name" value="UCP022704"/>
    <property type="match status" value="1"/>
</dbReference>
<keyword evidence="2" id="KW-1185">Reference proteome</keyword>
<comment type="caution">
    <text evidence="1">The sequence shown here is derived from an EMBL/GenBank/DDBJ whole genome shotgun (WGS) entry which is preliminary data.</text>
</comment>
<dbReference type="EMBL" id="JBIGHV010000002">
    <property type="protein sequence ID" value="MFG6429247.1"/>
    <property type="molecule type" value="Genomic_DNA"/>
</dbReference>
<dbReference type="Proteomes" id="UP001606210">
    <property type="component" value="Unassembled WGS sequence"/>
</dbReference>
<proteinExistence type="predicted"/>
<gene>
    <name evidence="1" type="ORF">ACG00Y_04955</name>
</gene>
<dbReference type="InterPro" id="IPR009784">
    <property type="entry name" value="DUF1349"/>
</dbReference>
<dbReference type="InterPro" id="IPR013320">
    <property type="entry name" value="ConA-like_dom_sf"/>
</dbReference>
<dbReference type="SUPFAM" id="SSF49899">
    <property type="entry name" value="Concanavalin A-like lectins/glucanases"/>
    <property type="match status" value="1"/>
</dbReference>
<dbReference type="Gene3D" id="2.60.120.200">
    <property type="match status" value="1"/>
</dbReference>
<evidence type="ECO:0000313" key="2">
    <source>
        <dbReference type="Proteomes" id="UP001606210"/>
    </source>
</evidence>
<organism evidence="1 2">
    <name type="scientific">Pelomonas parva</name>
    <dbReference type="NCBI Taxonomy" id="3299032"/>
    <lineage>
        <taxon>Bacteria</taxon>
        <taxon>Pseudomonadati</taxon>
        <taxon>Pseudomonadota</taxon>
        <taxon>Betaproteobacteria</taxon>
        <taxon>Burkholderiales</taxon>
        <taxon>Sphaerotilaceae</taxon>
        <taxon>Roseateles</taxon>
    </lineage>
</organism>
<dbReference type="RefSeq" id="WP_394476547.1">
    <property type="nucleotide sequence ID" value="NZ_JBIGHV010000002.1"/>
</dbReference>
<evidence type="ECO:0000313" key="1">
    <source>
        <dbReference type="EMBL" id="MFG6429247.1"/>
    </source>
</evidence>
<protein>
    <submittedName>
        <fullName evidence="1">DUF1349 domain-containing protein</fullName>
    </submittedName>
</protein>
<dbReference type="PANTHER" id="PTHR35332:SF2">
    <property type="entry name" value="REGULATION OF ENOLASE PROTEIN 1"/>
    <property type="match status" value="1"/>
</dbReference>
<dbReference type="InterPro" id="IPR015987">
    <property type="entry name" value="UCP022704"/>
</dbReference>
<dbReference type="Pfam" id="PF07081">
    <property type="entry name" value="DUF1349"/>
    <property type="match status" value="1"/>
</dbReference>
<name>A0ABW7EXZ8_9BURK</name>
<reference evidence="1 2" key="1">
    <citation type="submission" date="2024-08" db="EMBL/GenBank/DDBJ databases">
        <authorList>
            <person name="Lu H."/>
        </authorList>
    </citation>
    <scope>NUCLEOTIDE SEQUENCE [LARGE SCALE GENOMIC DNA]</scope>
    <source>
        <strain evidence="1 2">LYH14W</strain>
    </source>
</reference>
<sequence>MLRDTLAPFHWSNEPADWHLSDALALTTRPDTDYWQRTHYGFRRDNGHFFFVPVNGDFSLTTHVKFAPNAQYDQCGVMCRASADSWIKASVEYEPDGHSRLGSVVTNLGYSDWATQDVESTLDRLWYRLSRRGADFCVESSADGVAWQQMRITHLHGCPEQIEVGVYACSPVGAGFRCRVLSLTLGANVWGAAGE</sequence>
<accession>A0ABW7EXZ8</accession>
<dbReference type="PANTHER" id="PTHR35332">
    <property type="entry name" value="REGULATION OF ENOLASE PROTEIN 1"/>
    <property type="match status" value="1"/>
</dbReference>